<dbReference type="Proteomes" id="UP000251075">
    <property type="component" value="Unassembled WGS sequence"/>
</dbReference>
<reference evidence="2 3" key="1">
    <citation type="submission" date="2017-11" db="EMBL/GenBank/DDBJ databases">
        <title>Draft genome sequence of magnetotactic bacterium Magnetospirillum kuznetsovii LBB-42.</title>
        <authorList>
            <person name="Grouzdev D.S."/>
            <person name="Rysina M.S."/>
            <person name="Baslerov R.V."/>
            <person name="Koziaeva V."/>
        </authorList>
    </citation>
    <scope>NUCLEOTIDE SEQUENCE [LARGE SCALE GENOMIC DNA]</scope>
    <source>
        <strain evidence="2 3">LBB-42</strain>
    </source>
</reference>
<dbReference type="AlphaFoldDB" id="A0A364P0Z5"/>
<organism evidence="2 3">
    <name type="scientific">Paramagnetospirillum kuznetsovii</name>
    <dbReference type="NCBI Taxonomy" id="2053833"/>
    <lineage>
        <taxon>Bacteria</taxon>
        <taxon>Pseudomonadati</taxon>
        <taxon>Pseudomonadota</taxon>
        <taxon>Alphaproteobacteria</taxon>
        <taxon>Rhodospirillales</taxon>
        <taxon>Magnetospirillaceae</taxon>
        <taxon>Paramagnetospirillum</taxon>
    </lineage>
</organism>
<dbReference type="CDD" id="cd09872">
    <property type="entry name" value="PIN_Sll0205-like"/>
    <property type="match status" value="1"/>
</dbReference>
<dbReference type="InterPro" id="IPR052919">
    <property type="entry name" value="TA_system_RNase"/>
</dbReference>
<dbReference type="EMBL" id="PGTO01000003">
    <property type="protein sequence ID" value="RAU23019.1"/>
    <property type="molecule type" value="Genomic_DNA"/>
</dbReference>
<evidence type="ECO:0000313" key="2">
    <source>
        <dbReference type="EMBL" id="RAU23019.1"/>
    </source>
</evidence>
<accession>A0A364P0Z5</accession>
<comment type="caution">
    <text evidence="2">The sequence shown here is derived from an EMBL/GenBank/DDBJ whole genome shotgun (WGS) entry which is preliminary data.</text>
</comment>
<dbReference type="PANTHER" id="PTHR36173:SF2">
    <property type="entry name" value="RIBONUCLEASE VAPC16"/>
    <property type="match status" value="1"/>
</dbReference>
<dbReference type="InterPro" id="IPR029060">
    <property type="entry name" value="PIN-like_dom_sf"/>
</dbReference>
<dbReference type="Gene3D" id="3.40.50.1010">
    <property type="entry name" value="5'-nuclease"/>
    <property type="match status" value="1"/>
</dbReference>
<dbReference type="PANTHER" id="PTHR36173">
    <property type="entry name" value="RIBONUCLEASE VAPC16-RELATED"/>
    <property type="match status" value="1"/>
</dbReference>
<dbReference type="SUPFAM" id="SSF88723">
    <property type="entry name" value="PIN domain-like"/>
    <property type="match status" value="1"/>
</dbReference>
<dbReference type="RefSeq" id="WP_112143001.1">
    <property type="nucleotide sequence ID" value="NZ_PGTO01000003.1"/>
</dbReference>
<dbReference type="InterPro" id="IPR002716">
    <property type="entry name" value="PIN_dom"/>
</dbReference>
<dbReference type="Pfam" id="PF01850">
    <property type="entry name" value="PIN"/>
    <property type="match status" value="1"/>
</dbReference>
<dbReference type="InterPro" id="IPR041705">
    <property type="entry name" value="PIN_Sll0205"/>
</dbReference>
<proteinExistence type="predicted"/>
<feature type="domain" description="PIN" evidence="1">
    <location>
        <begin position="4"/>
        <end position="119"/>
    </location>
</feature>
<name>A0A364P0Z5_9PROT</name>
<evidence type="ECO:0000259" key="1">
    <source>
        <dbReference type="Pfam" id="PF01850"/>
    </source>
</evidence>
<sequence length="140" mass="15375">MKGYLLDTHALIWWLIDDASLNLEARAIIEDPGNEIFASTASLWEIGIKFSTGKMMVHPSVIAKGVAESGLILLNVKAPHAIAVADLPFFADHRDPFDRLLVTQAQTEDLVLITNDPKIIANYDVQTLCCETAPVSKPTF</sequence>
<keyword evidence="3" id="KW-1185">Reference proteome</keyword>
<protein>
    <submittedName>
        <fullName evidence="2">PIN domain nuclease</fullName>
    </submittedName>
</protein>
<gene>
    <name evidence="2" type="ORF">CU669_06505</name>
</gene>
<evidence type="ECO:0000313" key="3">
    <source>
        <dbReference type="Proteomes" id="UP000251075"/>
    </source>
</evidence>
<dbReference type="OrthoDB" id="9798990at2"/>